<dbReference type="InterPro" id="IPR009100">
    <property type="entry name" value="AcylCoA_DH/oxidase_NM_dom_sf"/>
</dbReference>
<feature type="domain" description="Acyl-CoA dehydrogenase/oxidase N-terminal" evidence="9">
    <location>
        <begin position="4"/>
        <end position="111"/>
    </location>
</feature>
<evidence type="ECO:0000256" key="6">
    <source>
        <dbReference type="RuleBase" id="RU362125"/>
    </source>
</evidence>
<dbReference type="Pfam" id="PF02770">
    <property type="entry name" value="Acyl-CoA_dh_M"/>
    <property type="match status" value="1"/>
</dbReference>
<dbReference type="GO" id="GO:0005886">
    <property type="term" value="C:plasma membrane"/>
    <property type="evidence" value="ECO:0007669"/>
    <property type="project" value="TreeGrafter"/>
</dbReference>
<keyword evidence="4 6" id="KW-0274">FAD</keyword>
<dbReference type="InterPro" id="IPR036250">
    <property type="entry name" value="AcylCo_DH-like_C"/>
</dbReference>
<dbReference type="GO" id="GO:0016627">
    <property type="term" value="F:oxidoreductase activity, acting on the CH-CH group of donors"/>
    <property type="evidence" value="ECO:0007669"/>
    <property type="project" value="InterPro"/>
</dbReference>
<dbReference type="AlphaFoldDB" id="A0A4R2GRM5"/>
<dbReference type="SUPFAM" id="SSF56645">
    <property type="entry name" value="Acyl-CoA dehydrogenase NM domain-like"/>
    <property type="match status" value="1"/>
</dbReference>
<keyword evidence="3 6" id="KW-0285">Flavoprotein</keyword>
<dbReference type="PANTHER" id="PTHR43292">
    <property type="entry name" value="ACYL-COA DEHYDROGENASE"/>
    <property type="match status" value="1"/>
</dbReference>
<dbReference type="InterPro" id="IPR052161">
    <property type="entry name" value="Mycobact_Acyl-CoA_DH"/>
</dbReference>
<dbReference type="InterPro" id="IPR037069">
    <property type="entry name" value="AcylCoA_DH/ox_N_sf"/>
</dbReference>
<evidence type="ECO:0000259" key="7">
    <source>
        <dbReference type="Pfam" id="PF00441"/>
    </source>
</evidence>
<reference evidence="10 11" key="1">
    <citation type="submission" date="2019-03" db="EMBL/GenBank/DDBJ databases">
        <title>Genomic Encyclopedia of Type Strains, Phase IV (KMG-IV): sequencing the most valuable type-strain genomes for metagenomic binning, comparative biology and taxonomic classification.</title>
        <authorList>
            <person name="Goeker M."/>
        </authorList>
    </citation>
    <scope>NUCLEOTIDE SEQUENCE [LARGE SCALE GENOMIC DNA]</scope>
    <source>
        <strain evidence="10 11">DSM 22958</strain>
    </source>
</reference>
<evidence type="ECO:0000256" key="1">
    <source>
        <dbReference type="ARBA" id="ARBA00001974"/>
    </source>
</evidence>
<dbReference type="PANTHER" id="PTHR43292:SF4">
    <property type="entry name" value="ACYL-COA DEHYDROGENASE FADE34"/>
    <property type="match status" value="1"/>
</dbReference>
<dbReference type="Proteomes" id="UP000294881">
    <property type="component" value="Unassembled WGS sequence"/>
</dbReference>
<dbReference type="Gene3D" id="1.10.540.10">
    <property type="entry name" value="Acyl-CoA dehydrogenase/oxidase, N-terminal domain"/>
    <property type="match status" value="1"/>
</dbReference>
<proteinExistence type="inferred from homology"/>
<dbReference type="Pfam" id="PF02771">
    <property type="entry name" value="Acyl-CoA_dh_N"/>
    <property type="match status" value="1"/>
</dbReference>
<dbReference type="Gene3D" id="1.20.140.10">
    <property type="entry name" value="Butyryl-CoA Dehydrogenase, subunit A, domain 3"/>
    <property type="match status" value="1"/>
</dbReference>
<evidence type="ECO:0000256" key="5">
    <source>
        <dbReference type="ARBA" id="ARBA00023002"/>
    </source>
</evidence>
<feature type="domain" description="Acyl-CoA dehydrogenase/oxidase C-terminal" evidence="7">
    <location>
        <begin position="221"/>
        <end position="375"/>
    </location>
</feature>
<protein>
    <submittedName>
        <fullName evidence="10">Alkylation response protein AidB-like acyl-CoA dehydrogenase</fullName>
    </submittedName>
</protein>
<keyword evidence="5 6" id="KW-0560">Oxidoreductase</keyword>
<comment type="caution">
    <text evidence="10">The sequence shown here is derived from an EMBL/GenBank/DDBJ whole genome shotgun (WGS) entry which is preliminary data.</text>
</comment>
<dbReference type="EMBL" id="SLWL01000008">
    <property type="protein sequence ID" value="TCO12722.1"/>
    <property type="molecule type" value="Genomic_DNA"/>
</dbReference>
<dbReference type="InterPro" id="IPR009075">
    <property type="entry name" value="AcylCo_DH/oxidase_C"/>
</dbReference>
<accession>A0A4R2GRM5</accession>
<evidence type="ECO:0000313" key="11">
    <source>
        <dbReference type="Proteomes" id="UP000294881"/>
    </source>
</evidence>
<dbReference type="FunFam" id="2.40.110.10:FF:000011">
    <property type="entry name" value="Acyl-CoA dehydrogenase FadE34"/>
    <property type="match status" value="1"/>
</dbReference>
<name>A0A4R2GRM5_9HYPH</name>
<organism evidence="10 11">
    <name type="scientific">Camelimonas lactis</name>
    <dbReference type="NCBI Taxonomy" id="659006"/>
    <lineage>
        <taxon>Bacteria</taxon>
        <taxon>Pseudomonadati</taxon>
        <taxon>Pseudomonadota</taxon>
        <taxon>Alphaproteobacteria</taxon>
        <taxon>Hyphomicrobiales</taxon>
        <taxon>Chelatococcaceae</taxon>
        <taxon>Camelimonas</taxon>
    </lineage>
</organism>
<evidence type="ECO:0000259" key="8">
    <source>
        <dbReference type="Pfam" id="PF02770"/>
    </source>
</evidence>
<dbReference type="OrthoDB" id="2986495at2"/>
<dbReference type="InterPro" id="IPR013786">
    <property type="entry name" value="AcylCoA_DH/ox_N"/>
</dbReference>
<feature type="domain" description="Acyl-CoA oxidase/dehydrogenase middle" evidence="8">
    <location>
        <begin position="115"/>
        <end position="194"/>
    </location>
</feature>
<dbReference type="Pfam" id="PF00441">
    <property type="entry name" value="Acyl-CoA_dh_1"/>
    <property type="match status" value="1"/>
</dbReference>
<dbReference type="InterPro" id="IPR006091">
    <property type="entry name" value="Acyl-CoA_Oxase/DH_mid-dom"/>
</dbReference>
<dbReference type="InterPro" id="IPR046373">
    <property type="entry name" value="Acyl-CoA_Oxase/DH_mid-dom_sf"/>
</dbReference>
<dbReference type="GO" id="GO:0050660">
    <property type="term" value="F:flavin adenine dinucleotide binding"/>
    <property type="evidence" value="ECO:0007669"/>
    <property type="project" value="InterPro"/>
</dbReference>
<evidence type="ECO:0000256" key="2">
    <source>
        <dbReference type="ARBA" id="ARBA00009347"/>
    </source>
</evidence>
<dbReference type="RefSeq" id="WP_132007036.1">
    <property type="nucleotide sequence ID" value="NZ_JBHUNN010000001.1"/>
</dbReference>
<keyword evidence="11" id="KW-1185">Reference proteome</keyword>
<gene>
    <name evidence="10" type="ORF">EV666_10845</name>
</gene>
<comment type="cofactor">
    <cofactor evidence="1 6">
        <name>FAD</name>
        <dbReference type="ChEBI" id="CHEBI:57692"/>
    </cofactor>
</comment>
<evidence type="ECO:0000313" key="10">
    <source>
        <dbReference type="EMBL" id="TCO12722.1"/>
    </source>
</evidence>
<evidence type="ECO:0000256" key="4">
    <source>
        <dbReference type="ARBA" id="ARBA00022827"/>
    </source>
</evidence>
<evidence type="ECO:0000256" key="3">
    <source>
        <dbReference type="ARBA" id="ARBA00022630"/>
    </source>
</evidence>
<sequence length="396" mass="43278">MTDEELKAEVTAWLAANWRGAPPRTERFGRDPRAEWLAKVRDAGWAAPRWPAQWYGRGLSDAQARIVENCFAEAGAPGTGQDRSNLWANTALAHASETFKPQIVPKLLAGEVGMCLLYSEPGAGSDLAAIRTRADRVEGGWRVTGQKVWTSGAHIADYGMLIARTDWSAPKHKGISFFFMPMRQKGVDVRPLRQITDESHFNEVFIDDAFIPEENLLGNLGGGWGVLQTALAYERSVMGDAARGARSGAKEAHGDAALLELAREAGKLSDPVVRQDVAQVIAWRMLNSLNTRRAKAELGQGTSSSIMSLGKLAMSRILHEEGRVRTELLGPESLLQGPDHPRAEDANFLSLNAYFTSIGGGTDQIQRNIIGERVLDLPREPEVDRDVAFSTVIAGR</sequence>
<comment type="similarity">
    <text evidence="2 6">Belongs to the acyl-CoA dehydrogenase family.</text>
</comment>
<evidence type="ECO:0000259" key="9">
    <source>
        <dbReference type="Pfam" id="PF02771"/>
    </source>
</evidence>
<dbReference type="SUPFAM" id="SSF47203">
    <property type="entry name" value="Acyl-CoA dehydrogenase C-terminal domain-like"/>
    <property type="match status" value="1"/>
</dbReference>
<dbReference type="Gene3D" id="2.40.110.10">
    <property type="entry name" value="Butyryl-CoA Dehydrogenase, subunit A, domain 2"/>
    <property type="match status" value="1"/>
</dbReference>